<dbReference type="EMBL" id="BTFZ01000020">
    <property type="protein sequence ID" value="GMM38870.1"/>
    <property type="molecule type" value="Genomic_DNA"/>
</dbReference>
<gene>
    <name evidence="5" type="ORF">DASC09_062090</name>
</gene>
<dbReference type="PANTHER" id="PTHR43096">
    <property type="entry name" value="DNAJ HOMOLOG 1, MITOCHONDRIAL-RELATED"/>
    <property type="match status" value="1"/>
</dbReference>
<feature type="domain" description="J" evidence="4">
    <location>
        <begin position="50"/>
        <end position="129"/>
    </location>
</feature>
<keyword evidence="1" id="KW-0143">Chaperone</keyword>
<feature type="region of interest" description="Disordered" evidence="2">
    <location>
        <begin position="278"/>
        <end position="297"/>
    </location>
</feature>
<keyword evidence="3" id="KW-0812">Transmembrane</keyword>
<keyword evidence="6" id="KW-1185">Reference proteome</keyword>
<name>A0AAV5QXM8_9ASCO</name>
<dbReference type="Gene3D" id="1.10.287.110">
    <property type="entry name" value="DnaJ domain"/>
    <property type="match status" value="1"/>
</dbReference>
<dbReference type="RefSeq" id="XP_064855865.1">
    <property type="nucleotide sequence ID" value="XM_064999793.1"/>
</dbReference>
<dbReference type="GO" id="GO:0005737">
    <property type="term" value="C:cytoplasm"/>
    <property type="evidence" value="ECO:0007669"/>
    <property type="project" value="TreeGrafter"/>
</dbReference>
<evidence type="ECO:0000256" key="2">
    <source>
        <dbReference type="SAM" id="MobiDB-lite"/>
    </source>
</evidence>
<dbReference type="PROSITE" id="PS50076">
    <property type="entry name" value="DNAJ_2"/>
    <property type="match status" value="1"/>
</dbReference>
<protein>
    <submittedName>
        <fullName evidence="5">Jid1 protein</fullName>
    </submittedName>
</protein>
<evidence type="ECO:0000259" key="4">
    <source>
        <dbReference type="PROSITE" id="PS50076"/>
    </source>
</evidence>
<dbReference type="PROSITE" id="PS00636">
    <property type="entry name" value="DNAJ_1"/>
    <property type="match status" value="1"/>
</dbReference>
<dbReference type="InterPro" id="IPR018253">
    <property type="entry name" value="DnaJ_domain_CS"/>
</dbReference>
<keyword evidence="3" id="KW-1133">Transmembrane helix</keyword>
<accession>A0AAV5QXM8</accession>
<dbReference type="CDD" id="cd06257">
    <property type="entry name" value="DnaJ"/>
    <property type="match status" value="1"/>
</dbReference>
<sequence length="297" mass="34728">MLTISKRFSRDSLIYQNIPRLSLNASTIRRASTISDKPEIPSWPSSSNPTPYEILGLTPSEINDSRLLKRKYRELCKTYHPDLSKSRKLLNRKGEELDNKAKEARFKQVSTAYNLLCDPTKRSCYDRFQTGWESTSGMGFSQQKYTGTANYAYAHAHRYNMHDDRFWHAGNWEDYADVKNKQDPDDPIFKSELAKKNREVLIMCCGLMLFFGCVQIAYALDRYHAEMNAVELGNISANNNLLFAYINHGLGLDKWSRLNHFLWNRRYAMYRDDEEEMARQEEDDNKLVESLKEKRSD</sequence>
<dbReference type="Proteomes" id="UP001360560">
    <property type="component" value="Unassembled WGS sequence"/>
</dbReference>
<dbReference type="GeneID" id="90076858"/>
<proteinExistence type="predicted"/>
<reference evidence="5 6" key="1">
    <citation type="journal article" date="2023" name="Elife">
        <title>Identification of key yeast species and microbe-microbe interactions impacting larval growth of Drosophila in the wild.</title>
        <authorList>
            <person name="Mure A."/>
            <person name="Sugiura Y."/>
            <person name="Maeda R."/>
            <person name="Honda K."/>
            <person name="Sakurai N."/>
            <person name="Takahashi Y."/>
            <person name="Watada M."/>
            <person name="Katoh T."/>
            <person name="Gotoh A."/>
            <person name="Gotoh Y."/>
            <person name="Taniguchi I."/>
            <person name="Nakamura K."/>
            <person name="Hayashi T."/>
            <person name="Katayama T."/>
            <person name="Uemura T."/>
            <person name="Hattori Y."/>
        </authorList>
    </citation>
    <scope>NUCLEOTIDE SEQUENCE [LARGE SCALE GENOMIC DNA]</scope>
    <source>
        <strain evidence="5 6">SC-9</strain>
    </source>
</reference>
<dbReference type="PANTHER" id="PTHR43096:SF52">
    <property type="entry name" value="DNAJ HOMOLOG 1, MITOCHONDRIAL-RELATED"/>
    <property type="match status" value="1"/>
</dbReference>
<dbReference type="GO" id="GO:0042026">
    <property type="term" value="P:protein refolding"/>
    <property type="evidence" value="ECO:0007669"/>
    <property type="project" value="TreeGrafter"/>
</dbReference>
<evidence type="ECO:0000256" key="1">
    <source>
        <dbReference type="ARBA" id="ARBA00023186"/>
    </source>
</evidence>
<dbReference type="InterPro" id="IPR036869">
    <property type="entry name" value="J_dom_sf"/>
</dbReference>
<dbReference type="SMART" id="SM00271">
    <property type="entry name" value="DnaJ"/>
    <property type="match status" value="1"/>
</dbReference>
<organism evidence="5 6">
    <name type="scientific">Saccharomycopsis crataegensis</name>
    <dbReference type="NCBI Taxonomy" id="43959"/>
    <lineage>
        <taxon>Eukaryota</taxon>
        <taxon>Fungi</taxon>
        <taxon>Dikarya</taxon>
        <taxon>Ascomycota</taxon>
        <taxon>Saccharomycotina</taxon>
        <taxon>Saccharomycetes</taxon>
        <taxon>Saccharomycopsidaceae</taxon>
        <taxon>Saccharomycopsis</taxon>
    </lineage>
</organism>
<dbReference type="SUPFAM" id="SSF46565">
    <property type="entry name" value="Chaperone J-domain"/>
    <property type="match status" value="1"/>
</dbReference>
<evidence type="ECO:0000313" key="6">
    <source>
        <dbReference type="Proteomes" id="UP001360560"/>
    </source>
</evidence>
<keyword evidence="3" id="KW-0472">Membrane</keyword>
<dbReference type="PRINTS" id="PR00625">
    <property type="entry name" value="JDOMAIN"/>
</dbReference>
<dbReference type="AlphaFoldDB" id="A0AAV5QXM8"/>
<dbReference type="InterPro" id="IPR001623">
    <property type="entry name" value="DnaJ_domain"/>
</dbReference>
<evidence type="ECO:0000256" key="3">
    <source>
        <dbReference type="SAM" id="Phobius"/>
    </source>
</evidence>
<evidence type="ECO:0000313" key="5">
    <source>
        <dbReference type="EMBL" id="GMM38870.1"/>
    </source>
</evidence>
<comment type="caution">
    <text evidence="5">The sequence shown here is derived from an EMBL/GenBank/DDBJ whole genome shotgun (WGS) entry which is preliminary data.</text>
</comment>
<dbReference type="Pfam" id="PF00226">
    <property type="entry name" value="DnaJ"/>
    <property type="match status" value="1"/>
</dbReference>
<feature type="transmembrane region" description="Helical" evidence="3">
    <location>
        <begin position="200"/>
        <end position="220"/>
    </location>
</feature>
<dbReference type="GO" id="GO:0051082">
    <property type="term" value="F:unfolded protein binding"/>
    <property type="evidence" value="ECO:0007669"/>
    <property type="project" value="TreeGrafter"/>
</dbReference>